<evidence type="ECO:0000313" key="2">
    <source>
        <dbReference type="Proteomes" id="UP000291084"/>
    </source>
</evidence>
<gene>
    <name evidence="1" type="primary">Vigan.10G227400</name>
    <name evidence="1" type="ORF">VIGAN_10227400</name>
</gene>
<accession>A0A0S3T5Z1</accession>
<evidence type="ECO:0008006" key="3">
    <source>
        <dbReference type="Google" id="ProtNLM"/>
    </source>
</evidence>
<proteinExistence type="predicted"/>
<reference evidence="1 2" key="1">
    <citation type="journal article" date="2015" name="Sci. Rep.">
        <title>The power of single molecule real-time sequencing technology in the de novo assembly of a eukaryotic genome.</title>
        <authorList>
            <person name="Sakai H."/>
            <person name="Naito K."/>
            <person name="Ogiso-Tanaka E."/>
            <person name="Takahashi Y."/>
            <person name="Iseki K."/>
            <person name="Muto C."/>
            <person name="Satou K."/>
            <person name="Teruya K."/>
            <person name="Shiroma A."/>
            <person name="Shimoji M."/>
            <person name="Hirano T."/>
            <person name="Itoh T."/>
            <person name="Kaga A."/>
            <person name="Tomooka N."/>
        </authorList>
    </citation>
    <scope>NUCLEOTIDE SEQUENCE [LARGE SCALE GENOMIC DNA]</scope>
    <source>
        <strain evidence="2">cv. Shumari</strain>
    </source>
</reference>
<dbReference type="Proteomes" id="UP000291084">
    <property type="component" value="Chromosome 10"/>
</dbReference>
<organism evidence="1 2">
    <name type="scientific">Vigna angularis var. angularis</name>
    <dbReference type="NCBI Taxonomy" id="157739"/>
    <lineage>
        <taxon>Eukaryota</taxon>
        <taxon>Viridiplantae</taxon>
        <taxon>Streptophyta</taxon>
        <taxon>Embryophyta</taxon>
        <taxon>Tracheophyta</taxon>
        <taxon>Spermatophyta</taxon>
        <taxon>Magnoliopsida</taxon>
        <taxon>eudicotyledons</taxon>
        <taxon>Gunneridae</taxon>
        <taxon>Pentapetalae</taxon>
        <taxon>rosids</taxon>
        <taxon>fabids</taxon>
        <taxon>Fabales</taxon>
        <taxon>Fabaceae</taxon>
        <taxon>Papilionoideae</taxon>
        <taxon>50 kb inversion clade</taxon>
        <taxon>NPAAA clade</taxon>
        <taxon>indigoferoid/millettioid clade</taxon>
        <taxon>Phaseoleae</taxon>
        <taxon>Vigna</taxon>
    </lineage>
</organism>
<dbReference type="EMBL" id="AP015043">
    <property type="protein sequence ID" value="BAU00664.1"/>
    <property type="molecule type" value="Genomic_DNA"/>
</dbReference>
<sequence>MTKQGQLQIPHPLGLRQFKDLCMLDIGSNKFSHHAPFFSRIVQTSSQFKLLEVGRIMLKVRYLHRINQGLF</sequence>
<dbReference type="AlphaFoldDB" id="A0A0S3T5Z1"/>
<protein>
    <recommendedName>
        <fullName evidence="3">Leucine-rich repeat-containing N-terminal plant-type domain-containing protein</fullName>
    </recommendedName>
</protein>
<keyword evidence="2" id="KW-1185">Reference proteome</keyword>
<name>A0A0S3T5Z1_PHAAN</name>
<evidence type="ECO:0000313" key="1">
    <source>
        <dbReference type="EMBL" id="BAU00664.1"/>
    </source>
</evidence>